<name>A0ABR3J0F2_9AGAR</name>
<organism evidence="3 4">
    <name type="scientific">Hohenbuehelia grisea</name>
    <dbReference type="NCBI Taxonomy" id="104357"/>
    <lineage>
        <taxon>Eukaryota</taxon>
        <taxon>Fungi</taxon>
        <taxon>Dikarya</taxon>
        <taxon>Basidiomycota</taxon>
        <taxon>Agaricomycotina</taxon>
        <taxon>Agaricomycetes</taxon>
        <taxon>Agaricomycetidae</taxon>
        <taxon>Agaricales</taxon>
        <taxon>Pleurotineae</taxon>
        <taxon>Pleurotaceae</taxon>
        <taxon>Hohenbuehelia</taxon>
    </lineage>
</organism>
<evidence type="ECO:0000256" key="1">
    <source>
        <dbReference type="SAM" id="MobiDB-lite"/>
    </source>
</evidence>
<feature type="region of interest" description="Disordered" evidence="1">
    <location>
        <begin position="15"/>
        <end position="47"/>
    </location>
</feature>
<proteinExistence type="predicted"/>
<protein>
    <submittedName>
        <fullName evidence="3">Uncharacterized protein</fullName>
    </submittedName>
</protein>
<accession>A0ABR3J0F2</accession>
<comment type="caution">
    <text evidence="3">The sequence shown here is derived from an EMBL/GenBank/DDBJ whole genome shotgun (WGS) entry which is preliminary data.</text>
</comment>
<feature type="region of interest" description="Disordered" evidence="1">
    <location>
        <begin position="175"/>
        <end position="200"/>
    </location>
</feature>
<keyword evidence="2" id="KW-0472">Membrane</keyword>
<feature type="region of interest" description="Disordered" evidence="1">
    <location>
        <begin position="71"/>
        <end position="93"/>
    </location>
</feature>
<feature type="transmembrane region" description="Helical" evidence="2">
    <location>
        <begin position="103"/>
        <end position="124"/>
    </location>
</feature>
<evidence type="ECO:0000313" key="4">
    <source>
        <dbReference type="Proteomes" id="UP001556367"/>
    </source>
</evidence>
<keyword evidence="4" id="KW-1185">Reference proteome</keyword>
<feature type="compositionally biased region" description="Basic and acidic residues" evidence="1">
    <location>
        <begin position="175"/>
        <end position="187"/>
    </location>
</feature>
<dbReference type="Proteomes" id="UP001556367">
    <property type="component" value="Unassembled WGS sequence"/>
</dbReference>
<keyword evidence="2" id="KW-0812">Transmembrane</keyword>
<sequence length="317" mass="34683">MDNLRLAAPTTLTIVTTLPDNTSAQETGTPSEATTGPHTQGSSSSEITMTASDSISLAIETLTLLPSIRGSTTMAPDSIPSQSRSPDSRAATERAVKPFPEGITVGISIFLTILVFSAIFFFFWRKRRRRHHILLLERKYLPPAQLEADLASIDTKVEGSYFGYKEFHEKRQSGWSWKSREGERRTEQVAGEDSGRESWGSAQTLTGTVQHAQGPSPRAATYDIEAATCLSVSEKSPRSEHRLGHIQRAQSIDIGDLRAAGHDPVYDDDVSTAIAARHDEVSTTGADSIICTGPQLVHPVLALPPAEWARRFWEGRD</sequence>
<keyword evidence="2" id="KW-1133">Transmembrane helix</keyword>
<reference evidence="4" key="1">
    <citation type="submission" date="2024-06" db="EMBL/GenBank/DDBJ databases">
        <title>Multi-omics analyses provide insights into the biosynthesis of the anticancer antibiotic pleurotin in Hohenbuehelia grisea.</title>
        <authorList>
            <person name="Weaver J.A."/>
            <person name="Alberti F."/>
        </authorList>
    </citation>
    <scope>NUCLEOTIDE SEQUENCE [LARGE SCALE GENOMIC DNA]</scope>
    <source>
        <strain evidence="4">T-177</strain>
    </source>
</reference>
<evidence type="ECO:0000313" key="3">
    <source>
        <dbReference type="EMBL" id="KAL0949041.1"/>
    </source>
</evidence>
<feature type="compositionally biased region" description="Polar residues" evidence="1">
    <location>
        <begin position="71"/>
        <end position="85"/>
    </location>
</feature>
<gene>
    <name evidence="3" type="ORF">HGRIS_009134</name>
</gene>
<dbReference type="EMBL" id="JASNQZ010000012">
    <property type="protein sequence ID" value="KAL0949041.1"/>
    <property type="molecule type" value="Genomic_DNA"/>
</dbReference>
<evidence type="ECO:0000256" key="2">
    <source>
        <dbReference type="SAM" id="Phobius"/>
    </source>
</evidence>